<feature type="region of interest" description="Disordered" evidence="1">
    <location>
        <begin position="121"/>
        <end position="143"/>
    </location>
</feature>
<dbReference type="GO" id="GO:0005654">
    <property type="term" value="C:nucleoplasm"/>
    <property type="evidence" value="ECO:0007669"/>
    <property type="project" value="TreeGrafter"/>
</dbReference>
<gene>
    <name evidence="2" type="ORF">OFUS_LOCUS14428</name>
</gene>
<dbReference type="AlphaFoldDB" id="A0A8J1Y3D2"/>
<evidence type="ECO:0000313" key="3">
    <source>
        <dbReference type="Proteomes" id="UP000749559"/>
    </source>
</evidence>
<dbReference type="InterPro" id="IPR039599">
    <property type="entry name" value="RBM48"/>
</dbReference>
<comment type="caution">
    <text evidence="2">The sequence shown here is derived from an EMBL/GenBank/DDBJ whole genome shotgun (WGS) entry which is preliminary data.</text>
</comment>
<evidence type="ECO:0000313" key="2">
    <source>
        <dbReference type="EMBL" id="CAH1788989.1"/>
    </source>
</evidence>
<dbReference type="EMBL" id="CAIIXF020000007">
    <property type="protein sequence ID" value="CAH1788989.1"/>
    <property type="molecule type" value="Genomic_DNA"/>
</dbReference>
<dbReference type="OrthoDB" id="78358at2759"/>
<accession>A0A8J1Y3D2</accession>
<reference evidence="2" key="1">
    <citation type="submission" date="2022-03" db="EMBL/GenBank/DDBJ databases">
        <authorList>
            <person name="Martin C."/>
        </authorList>
    </citation>
    <scope>NUCLEOTIDE SEQUENCE</scope>
</reference>
<evidence type="ECO:0000256" key="1">
    <source>
        <dbReference type="SAM" id="MobiDB-lite"/>
    </source>
</evidence>
<feature type="compositionally biased region" description="Basic and acidic residues" evidence="1">
    <location>
        <begin position="307"/>
        <end position="320"/>
    </location>
</feature>
<feature type="region of interest" description="Disordered" evidence="1">
    <location>
        <begin position="300"/>
        <end position="320"/>
    </location>
</feature>
<feature type="compositionally biased region" description="Basic and acidic residues" evidence="1">
    <location>
        <begin position="64"/>
        <end position="84"/>
    </location>
</feature>
<name>A0A8J1Y3D2_OWEFU</name>
<protein>
    <submittedName>
        <fullName evidence="2">Uncharacterized protein</fullName>
    </submittedName>
</protein>
<keyword evidence="3" id="KW-1185">Reference proteome</keyword>
<dbReference type="PANTHER" id="PTHR20957:SF0">
    <property type="entry name" value="RNA-BINDING PROTEIN 48"/>
    <property type="match status" value="1"/>
</dbReference>
<proteinExistence type="predicted"/>
<dbReference type="PANTHER" id="PTHR20957">
    <property type="entry name" value="RNA-BINDING PROTEIN 48"/>
    <property type="match status" value="1"/>
</dbReference>
<organism evidence="2 3">
    <name type="scientific">Owenia fusiformis</name>
    <name type="common">Polychaete worm</name>
    <dbReference type="NCBI Taxonomy" id="6347"/>
    <lineage>
        <taxon>Eukaryota</taxon>
        <taxon>Metazoa</taxon>
        <taxon>Spiralia</taxon>
        <taxon>Lophotrochozoa</taxon>
        <taxon>Annelida</taxon>
        <taxon>Polychaeta</taxon>
        <taxon>Sedentaria</taxon>
        <taxon>Canalipalpata</taxon>
        <taxon>Sabellida</taxon>
        <taxon>Oweniida</taxon>
        <taxon>Oweniidae</taxon>
        <taxon>Owenia</taxon>
    </lineage>
</organism>
<dbReference type="Proteomes" id="UP000749559">
    <property type="component" value="Unassembled WGS sequence"/>
</dbReference>
<sequence length="384" mass="44123">MNIHSLAIFYIIPFYDSRHAKRKLDDYSFFGNVLHVSYAPEWESVAETREKLQQRRKAIAIRTRKSEPSKTKNPESLDIDKDETTTAALSESTNEHGDNCQQKIDEVTEHQSVTDQPRNNEEYFQHQPHPSEQFPTHAPHGNGWENHWRSHMLPPPNLPWSLGDHSRVPFCPRVPPFYPRGSLRPPPWPCREQYPSLPAPPRHGVAPPRSYKQDIDHARVPSSHSTLPKDFQPYNDSENKINQQTETAQTNNTEGVKEDNVRDLQQKQPRQLKENEKLVDGLIIRDVKTKSAGLKFVPRQAVKHKHSDSEGKKKDKETDNVNIELRRNAFVLGAKAGPLALSNSEIKAEKVCQESVHKTRQAIRDKVKSVFVDTIVQPPRKKKK</sequence>
<feature type="region of interest" description="Disordered" evidence="1">
    <location>
        <begin position="61"/>
        <end position="99"/>
    </location>
</feature>